<dbReference type="SUPFAM" id="SSF50978">
    <property type="entry name" value="WD40 repeat-like"/>
    <property type="match status" value="2"/>
</dbReference>
<feature type="region of interest" description="Disordered" evidence="5">
    <location>
        <begin position="2293"/>
        <end position="2312"/>
    </location>
</feature>
<dbReference type="InterPro" id="IPR001680">
    <property type="entry name" value="WD40_rpt"/>
</dbReference>
<dbReference type="Gene3D" id="3.30.559.70">
    <property type="entry name" value="Choline/Carnitine o-acyltransferase, domain 2"/>
    <property type="match status" value="1"/>
</dbReference>
<keyword evidence="6" id="KW-0812">Transmembrane</keyword>
<evidence type="ECO:0000256" key="3">
    <source>
        <dbReference type="ARBA" id="ARBA00023315"/>
    </source>
</evidence>
<sequence>MSPQNQQPRNSLQGLAPTHKQSLLQASLKKLDQERVTWGAITRAWLKNVAGIYYRTRNSIRNGMWPTSVNNLYMCCIFYYLIMVVEPSFCLPLSQRLWKYADHLYIVIPANTPEVVRAGIVSIISAFVSICVVLLVRQLLLRCLLSYRQWMYESMRTPPLKIILWGLLVRLISGYQPSLYSFQRSLPRLPVPPLSETMKKLLESLEPITSPEEFEKIKKQAHAFERNPGPKLQRLLVLKSWLTQNYVTDWWERYVYLRGRSPLANNCNYYIMDQSYWRATDKPVARAASLTFNIIRFKQLVDREELPPLLIRDTIPICMAQYERLFSTTRVPGKEFDELVHYDTKTSKHVIIICNGVFYNLTVYDSNNLPLSAKRIEEQIQWIMEDSEKVSQTLSIEEKMISSLTALERSDWANVRNKLIKSSSANRNSLELIESAIFCLWIFDKDKPEGLTDRAKMIFQGNSEYRLWFDKCFNVVVFGDGHCGINCEHSLCDAPAYAHMWEYTLCKDVLECTFDSDGYCFPPLQTYKQAKCTPPHRLVWSCDDSYLAAEVKRADSFSIMQNKDIDLRVIDHREWGKGAIKKCKISPDAFVQISLQLAYFKDSGGKFVQTYEASMTRLYLNGRTETVRSCTKESCEFVKAMVDPKKTKDEKIRLLQLAADKHTNLYKDAMNGKGIDRHLFALYVASTGLGYECDFLGDLLLNRPWILSTSQTPHTQQTNVPDPNYKNFNDKLCSGGGFMAVAENGYGVSYLFPNDHRIFFHITSRHSSPDTDTKRFRDVNFREERKPHPNKQQVPASQSIFYRLLNRNMASVQLEKVLGVTVMNANSFASHSESGNLFYAAGCVAVALDPRNANQMHILNSSKRTITALAVSSDGQYLATGECGNKALMRIWDIRTSELLGEFSGHKLEIRCVIFSPDTRLVVSIGSHHDMTINVWDWRKQLRVASAKVSTKIKSASFSASSSYFVTVGEGHVKYWYLHEEVNEHGNDTMITMKGHSAILGDKRNNNFCDVKCGVGLMSESTFCIARSGLLCEFNQRRLLNKWLDLRTTSANCLSVSEHLIAIGCADGILRCFNTNELKFLRNLPKPHALGTDIAASQKQSSKSQQQTGQNSYAHVVAVTIEEITKTISCIYSDRSIYVWDLAADTDRVTKLYSSLYHSSCIWGLDVYPNTTTTRQLLPPGTFITCSSDDTIRIWDATSSKTSSKTANREIVYRKNNCSSELLKIFYTDPKLKHICDPDCDSSHAAAVANCGSMSSVPDAMDTNNGIRCLRVSPDGQHLAAGSRSGTIRILDLSLDDELCNIAAHDSEVLCLEYSDPSKYDGYSYLASSSRDKLIHIFDVARNYAFVQTIDDHTSSITAVKFVKILHQNSQESIDNLKLISCGADCNIIFRRAIKSPEEGHLNFALEQRLNGKYTYYDMELDADSSCLITACQDRMIRLYNVTQAKYNTGFKGSLCDEGTLIKIALDPSGTFLATSCTDKSLHIYDYQRGECVLTIDHGHSDLITGIKFSNDGSRLMSVSGDGCIFVWSLPFEIANAIGETLGLPLPSMSSCSLSNSVGFSHNNGSTNNSNGGQTVEKLSSLPPWAKRQLAEEIGRSRSIQGSNTDISRYHVMQSGLSTASNGSEHGDDTTGVASSSGVATLSPNGSDDESSAVGNESNNSRHSDQKHHKFNGVTQKRAKYLQSRDGLDKILTREKYVKSNIMLFDTNGQLVSGNLDSASARHHNRVVNVSDHLGTDGNNEERNQTKSRSVVSKRREGLTRAINEARKKLETVSIRNVEALEPRGHSNKAIRKGSKSIADLKDLKTGDGSSDYPERDDDNGDTHQYRNSNQESPSRPASVAGDSVRRATSLSDLTNGPPQRLFERHEEQGRFWNASSNSNTLKTDTSYNSTSDHRPFLGRTQRSLSGVSRTSSRTYTIENEAENNPANDSSTLKSTPLRRQSNSQLWPPLSGISSLHGRDGLDGPDQNSGLVTLTMSTTMPSSRSNSSAAHARLITSARDLKSENSPQAARGSSDEDDELSSEDDRVSRARPVTPPKPTLLRQIRRNSSASHRTSSVTNASAGMVDMNMSSEYANPGQQQQLRHSNHNSATMGHSGRRSGTTAPTRRLWTQSSSGSTMRSSKSEHNLASITMQPSVYPAGVANTSRPSSIYGGGAGGSASVWSEHASTYSDKIDLASMNPATMPKTYELCQFVVDELQTVSRYAARLYQSLCSQPHSNVALRNLVGRGIEMSADLLAAVSQVAQQQQTMQAMAAAQYQQQQSSGASDISGPRVLSEDDDDLMNAEMDDTQANANSYSEHQRIGQESADAWQSPHHHNMDQVLAAYSDRLVELVQERMSNSQANTARQARVSDSSRSRNTNQNS</sequence>
<gene>
    <name evidence="9" type="primary">Mapkbp1</name>
    <name evidence="9" type="ORF">GZH46_01200</name>
</gene>
<evidence type="ECO:0000256" key="2">
    <source>
        <dbReference type="ARBA" id="ARBA00022679"/>
    </source>
</evidence>
<keyword evidence="3" id="KW-0012">Acyltransferase</keyword>
<feature type="region of interest" description="Disordered" evidence="5">
    <location>
        <begin position="2335"/>
        <end position="2363"/>
    </location>
</feature>
<feature type="transmembrane region" description="Helical" evidence="6">
    <location>
        <begin position="162"/>
        <end position="182"/>
    </location>
</feature>
<dbReference type="PROSITE" id="PS50082">
    <property type="entry name" value="WD_REPEATS_2"/>
    <property type="match status" value="3"/>
</dbReference>
<feature type="repeat" description="WD" evidence="4">
    <location>
        <begin position="903"/>
        <end position="946"/>
    </location>
</feature>
<evidence type="ECO:0000256" key="5">
    <source>
        <dbReference type="SAM" id="MobiDB-lite"/>
    </source>
</evidence>
<keyword evidence="10" id="KW-1185">Reference proteome</keyword>
<dbReference type="GO" id="GO:0016301">
    <property type="term" value="F:kinase activity"/>
    <property type="evidence" value="ECO:0007669"/>
    <property type="project" value="UniProtKB-KW"/>
</dbReference>
<evidence type="ECO:0000259" key="7">
    <source>
        <dbReference type="Pfam" id="PF00755"/>
    </source>
</evidence>
<accession>A0ABQ7SA29</accession>
<organism evidence="9 10">
    <name type="scientific">Fragariocoptes setiger</name>
    <dbReference type="NCBI Taxonomy" id="1670756"/>
    <lineage>
        <taxon>Eukaryota</taxon>
        <taxon>Metazoa</taxon>
        <taxon>Ecdysozoa</taxon>
        <taxon>Arthropoda</taxon>
        <taxon>Chelicerata</taxon>
        <taxon>Arachnida</taxon>
        <taxon>Acari</taxon>
        <taxon>Acariformes</taxon>
        <taxon>Trombidiformes</taxon>
        <taxon>Prostigmata</taxon>
        <taxon>Eupodina</taxon>
        <taxon>Eriophyoidea</taxon>
        <taxon>Phytoptidae</taxon>
        <taxon>Fragariocoptes</taxon>
    </lineage>
</organism>
<dbReference type="InterPro" id="IPR039551">
    <property type="entry name" value="Cho/carn_acyl_trans"/>
</dbReference>
<reference evidence="9 10" key="1">
    <citation type="submission" date="2020-10" db="EMBL/GenBank/DDBJ databases">
        <authorList>
            <person name="Klimov P.B."/>
            <person name="Dyachkov S.M."/>
            <person name="Chetverikov P.E."/>
        </authorList>
    </citation>
    <scope>NUCLEOTIDE SEQUENCE [LARGE SCALE GENOMIC DNA]</scope>
    <source>
        <strain evidence="9">BMOC 18-1129-001#AD2665</strain>
        <tissue evidence="9">Entire mites</tissue>
    </source>
</reference>
<feature type="compositionally biased region" description="Polar residues" evidence="5">
    <location>
        <begin position="1874"/>
        <end position="1891"/>
    </location>
</feature>
<dbReference type="InterPro" id="IPR023213">
    <property type="entry name" value="CAT-like_dom_sf"/>
</dbReference>
<dbReference type="InterPro" id="IPR042231">
    <property type="entry name" value="Cho/carn_acyl_trans_2"/>
</dbReference>
<feature type="compositionally biased region" description="Polar residues" evidence="5">
    <location>
        <begin position="1901"/>
        <end position="1946"/>
    </location>
</feature>
<dbReference type="Pfam" id="PF00755">
    <property type="entry name" value="Carn_acyltransf"/>
    <property type="match status" value="1"/>
</dbReference>
<evidence type="ECO:0000313" key="9">
    <source>
        <dbReference type="EMBL" id="KAG9510263.1"/>
    </source>
</evidence>
<comment type="similarity">
    <text evidence="1">Belongs to the carnitine/choline acetyltransferase family.</text>
</comment>
<dbReference type="SMART" id="SM00320">
    <property type="entry name" value="WD40"/>
    <property type="match status" value="12"/>
</dbReference>
<feature type="compositionally biased region" description="Polar residues" evidence="5">
    <location>
        <begin position="1632"/>
        <end position="1646"/>
    </location>
</feature>
<feature type="domain" description="MABP1/WDR62 second WD40" evidence="8">
    <location>
        <begin position="1162"/>
        <end position="1530"/>
    </location>
</feature>
<keyword evidence="6" id="KW-1133">Transmembrane helix</keyword>
<feature type="compositionally biased region" description="Low complexity" evidence="5">
    <location>
        <begin position="1973"/>
        <end position="1988"/>
    </location>
</feature>
<dbReference type="InterPro" id="IPR036322">
    <property type="entry name" value="WD40_repeat_dom_sf"/>
</dbReference>
<dbReference type="InterPro" id="IPR015943">
    <property type="entry name" value="WD40/YVTN_repeat-like_dom_sf"/>
</dbReference>
<dbReference type="PANTHER" id="PTHR45589:SF1">
    <property type="entry name" value="WD REPEAT DOMAIN 62, ISOFORM G"/>
    <property type="match status" value="1"/>
</dbReference>
<dbReference type="PROSITE" id="PS50294">
    <property type="entry name" value="WD_REPEATS_REGION"/>
    <property type="match status" value="1"/>
</dbReference>
<feature type="compositionally biased region" description="Polar residues" evidence="5">
    <location>
        <begin position="1847"/>
        <end position="1858"/>
    </location>
</feature>
<dbReference type="Pfam" id="PF00400">
    <property type="entry name" value="WD40"/>
    <property type="match status" value="2"/>
</dbReference>
<keyword evidence="9" id="KW-0418">Kinase</keyword>
<name>A0ABQ7SA29_9ACAR</name>
<dbReference type="InterPro" id="IPR056162">
    <property type="entry name" value="WD40_MABP1-WDR62_2nd"/>
</dbReference>
<feature type="transmembrane region" description="Helical" evidence="6">
    <location>
        <begin position="71"/>
        <end position="95"/>
    </location>
</feature>
<dbReference type="Gene3D" id="2.130.10.10">
    <property type="entry name" value="YVTN repeat-like/Quinoprotein amine dehydrogenase"/>
    <property type="match status" value="4"/>
</dbReference>
<feature type="compositionally biased region" description="Polar residues" evidence="5">
    <location>
        <begin position="1826"/>
        <end position="1836"/>
    </location>
</feature>
<keyword evidence="2" id="KW-0808">Transferase</keyword>
<protein>
    <submittedName>
        <fullName evidence="9">Mitogen-activated protein kinase-binding protein 1</fullName>
    </submittedName>
</protein>
<feature type="transmembrane region" description="Helical" evidence="6">
    <location>
        <begin position="115"/>
        <end position="141"/>
    </location>
</feature>
<feature type="domain" description="Choline/carnitine acyltransferase" evidence="7">
    <location>
        <begin position="189"/>
        <end position="778"/>
    </location>
</feature>
<dbReference type="Proteomes" id="UP000825002">
    <property type="component" value="Unassembled WGS sequence"/>
</dbReference>
<evidence type="ECO:0000256" key="4">
    <source>
        <dbReference type="PROSITE-ProRule" id="PRU00221"/>
    </source>
</evidence>
<keyword evidence="6" id="KW-0472">Membrane</keyword>
<feature type="region of interest" description="Disordered" evidence="5">
    <location>
        <begin position="1731"/>
        <end position="1759"/>
    </location>
</feature>
<feature type="compositionally biased region" description="Polar residues" evidence="5">
    <location>
        <begin position="2046"/>
        <end position="2061"/>
    </location>
</feature>
<comment type="caution">
    <text evidence="9">The sequence shown here is derived from an EMBL/GenBank/DDBJ whole genome shotgun (WGS) entry which is preliminary data.</text>
</comment>
<feature type="repeat" description="WD" evidence="4">
    <location>
        <begin position="1183"/>
        <end position="1205"/>
    </location>
</feature>
<feature type="repeat" description="WD" evidence="4">
    <location>
        <begin position="1497"/>
        <end position="1530"/>
    </location>
</feature>
<dbReference type="EMBL" id="JAIFTH010000190">
    <property type="protein sequence ID" value="KAG9510263.1"/>
    <property type="molecule type" value="Genomic_DNA"/>
</dbReference>
<dbReference type="PANTHER" id="PTHR45589">
    <property type="entry name" value="WD REPEAT DOMAIN 62, ISOFORM G"/>
    <property type="match status" value="1"/>
</dbReference>
<dbReference type="Gene3D" id="3.30.559.10">
    <property type="entry name" value="Chloramphenicol acetyltransferase-like domain"/>
    <property type="match status" value="1"/>
</dbReference>
<dbReference type="PROSITE" id="PS00439">
    <property type="entry name" value="ACYLTRANSF_C_1"/>
    <property type="match status" value="1"/>
</dbReference>
<dbReference type="InterPro" id="IPR052779">
    <property type="entry name" value="WDR62"/>
</dbReference>
<evidence type="ECO:0000256" key="1">
    <source>
        <dbReference type="ARBA" id="ARBA00005232"/>
    </source>
</evidence>
<evidence type="ECO:0000256" key="6">
    <source>
        <dbReference type="SAM" id="Phobius"/>
    </source>
</evidence>
<feature type="compositionally biased region" description="Polar residues" evidence="5">
    <location>
        <begin position="2336"/>
        <end position="2363"/>
    </location>
</feature>
<proteinExistence type="inferred from homology"/>
<dbReference type="InterPro" id="IPR000542">
    <property type="entry name" value="Carn_acyl_trans"/>
</dbReference>
<feature type="compositionally biased region" description="Polar residues" evidence="5">
    <location>
        <begin position="2068"/>
        <end position="2111"/>
    </location>
</feature>
<keyword evidence="4" id="KW-0853">WD repeat</keyword>
<dbReference type="SUPFAM" id="SSF52777">
    <property type="entry name" value="CoA-dependent acyltransferases"/>
    <property type="match status" value="2"/>
</dbReference>
<feature type="region of interest" description="Disordered" evidence="5">
    <location>
        <begin position="1617"/>
        <end position="1678"/>
    </location>
</feature>
<feature type="region of interest" description="Disordered" evidence="5">
    <location>
        <begin position="1801"/>
        <end position="2126"/>
    </location>
</feature>
<evidence type="ECO:0000259" key="8">
    <source>
        <dbReference type="Pfam" id="PF24782"/>
    </source>
</evidence>
<dbReference type="Pfam" id="PF24782">
    <property type="entry name" value="WD40_MABP1-WDR62_2nd"/>
    <property type="match status" value="1"/>
</dbReference>
<evidence type="ECO:0000313" key="10">
    <source>
        <dbReference type="Proteomes" id="UP000825002"/>
    </source>
</evidence>